<dbReference type="Gene3D" id="3.10.110.10">
    <property type="entry name" value="Ubiquitin Conjugating Enzyme"/>
    <property type="match status" value="1"/>
</dbReference>
<organism evidence="1 2">
    <name type="scientific">Rhizophlyctis rosea</name>
    <dbReference type="NCBI Taxonomy" id="64517"/>
    <lineage>
        <taxon>Eukaryota</taxon>
        <taxon>Fungi</taxon>
        <taxon>Fungi incertae sedis</taxon>
        <taxon>Chytridiomycota</taxon>
        <taxon>Chytridiomycota incertae sedis</taxon>
        <taxon>Chytridiomycetes</taxon>
        <taxon>Rhizophlyctidales</taxon>
        <taxon>Rhizophlyctidaceae</taxon>
        <taxon>Rhizophlyctis</taxon>
    </lineage>
</organism>
<protein>
    <recommendedName>
        <fullName evidence="3">UBC core domain-containing protein</fullName>
    </recommendedName>
</protein>
<keyword evidence="2" id="KW-1185">Reference proteome</keyword>
<dbReference type="AlphaFoldDB" id="A0AAD5WY20"/>
<evidence type="ECO:0000313" key="2">
    <source>
        <dbReference type="Proteomes" id="UP001212841"/>
    </source>
</evidence>
<evidence type="ECO:0000313" key="1">
    <source>
        <dbReference type="EMBL" id="KAJ3027161.1"/>
    </source>
</evidence>
<name>A0AAD5WY20_9FUNG</name>
<proteinExistence type="predicted"/>
<accession>A0AAD5WY20</accession>
<reference evidence="1" key="1">
    <citation type="submission" date="2020-05" db="EMBL/GenBank/DDBJ databases">
        <title>Phylogenomic resolution of chytrid fungi.</title>
        <authorList>
            <person name="Stajich J.E."/>
            <person name="Amses K."/>
            <person name="Simmons R."/>
            <person name="Seto K."/>
            <person name="Myers J."/>
            <person name="Bonds A."/>
            <person name="Quandt C.A."/>
            <person name="Barry K."/>
            <person name="Liu P."/>
            <person name="Grigoriev I."/>
            <person name="Longcore J.E."/>
            <person name="James T.Y."/>
        </authorList>
    </citation>
    <scope>NUCLEOTIDE SEQUENCE</scope>
    <source>
        <strain evidence="1">JEL0318</strain>
    </source>
</reference>
<evidence type="ECO:0008006" key="3">
    <source>
        <dbReference type="Google" id="ProtNLM"/>
    </source>
</evidence>
<dbReference type="InterPro" id="IPR016135">
    <property type="entry name" value="UBQ-conjugating_enzyme/RWD"/>
</dbReference>
<dbReference type="Proteomes" id="UP001212841">
    <property type="component" value="Unassembled WGS sequence"/>
</dbReference>
<comment type="caution">
    <text evidence="1">The sequence shown here is derived from an EMBL/GenBank/DDBJ whole genome shotgun (WGS) entry which is preliminary data.</text>
</comment>
<dbReference type="EMBL" id="JADGJD010002916">
    <property type="protein sequence ID" value="KAJ3027161.1"/>
    <property type="molecule type" value="Genomic_DNA"/>
</dbReference>
<dbReference type="CDD" id="cd23802">
    <property type="entry name" value="UBCc_UBE2Q"/>
    <property type="match status" value="1"/>
</dbReference>
<sequence length="219" mass="24805">MDIDPPAPAPLPPAPEVQLPDFSLMPTPTYATRTATKALHNALKDVLEYQERTRKVERGWVVDLEGISNLYQWTVRLTDFEETLPLQMDMREKGIADQGVVLEVRFGPDFPTTPPYIRVMRPRLLQFVNGGGGHVTAGGSICLEILTSTGWKKDYSLPSIFLERLEHSVLRTRGNECLREGREGSWMEGSERVDGVVYAVKFNKGANYEEWYEVFGQLM</sequence>
<gene>
    <name evidence="1" type="ORF">HK097_006221</name>
</gene>
<dbReference type="SUPFAM" id="SSF54495">
    <property type="entry name" value="UBC-like"/>
    <property type="match status" value="1"/>
</dbReference>